<keyword evidence="1" id="KW-1133">Transmembrane helix</keyword>
<protein>
    <recommendedName>
        <fullName evidence="2">Transposase IS200-like domain-containing protein</fullName>
    </recommendedName>
</protein>
<comment type="caution">
    <text evidence="3">The sequence shown here is derived from an EMBL/GenBank/DDBJ whole genome shotgun (WGS) entry which is preliminary data.</text>
</comment>
<sequence length="80" mass="9029">MHVHLVLLTKYPRDVFNKEIPDDMRSIFAIACLDFESERVKFDGEDDHDFSHAITYIAAMALAGSLSYGLLVGKVERIDA</sequence>
<accession>A0A3N8PLY0</accession>
<dbReference type="GO" id="GO:0003677">
    <property type="term" value="F:DNA binding"/>
    <property type="evidence" value="ECO:0007669"/>
    <property type="project" value="InterPro"/>
</dbReference>
<proteinExistence type="predicted"/>
<dbReference type="SUPFAM" id="SSF143422">
    <property type="entry name" value="Transposase IS200-like"/>
    <property type="match status" value="1"/>
</dbReference>
<keyword evidence="1" id="KW-0812">Transmembrane</keyword>
<evidence type="ECO:0000313" key="3">
    <source>
        <dbReference type="EMBL" id="RQT12734.1"/>
    </source>
</evidence>
<dbReference type="AlphaFoldDB" id="A0A3N8PLY0"/>
<dbReference type="GO" id="GO:0004803">
    <property type="term" value="F:transposase activity"/>
    <property type="evidence" value="ECO:0007669"/>
    <property type="project" value="InterPro"/>
</dbReference>
<keyword evidence="1" id="KW-0472">Membrane</keyword>
<evidence type="ECO:0000256" key="1">
    <source>
        <dbReference type="SAM" id="Phobius"/>
    </source>
</evidence>
<feature type="transmembrane region" description="Helical" evidence="1">
    <location>
        <begin position="53"/>
        <end position="73"/>
    </location>
</feature>
<dbReference type="Gene3D" id="3.30.70.1290">
    <property type="entry name" value="Transposase IS200-like"/>
    <property type="match status" value="1"/>
</dbReference>
<dbReference type="EMBL" id="QTQV01000013">
    <property type="protein sequence ID" value="RQT12734.1"/>
    <property type="molecule type" value="Genomic_DNA"/>
</dbReference>
<gene>
    <name evidence="3" type="ORF">DF051_21935</name>
</gene>
<dbReference type="InterPro" id="IPR002686">
    <property type="entry name" value="Transposase_17"/>
</dbReference>
<feature type="domain" description="Transposase IS200-like" evidence="2">
    <location>
        <begin position="1"/>
        <end position="48"/>
    </location>
</feature>
<dbReference type="Pfam" id="PF01797">
    <property type="entry name" value="Y1_Tnp"/>
    <property type="match status" value="1"/>
</dbReference>
<name>A0A3N8PLY0_9BURK</name>
<organism evidence="3 4">
    <name type="scientific">Burkholderia contaminans</name>
    <dbReference type="NCBI Taxonomy" id="488447"/>
    <lineage>
        <taxon>Bacteria</taxon>
        <taxon>Pseudomonadati</taxon>
        <taxon>Pseudomonadota</taxon>
        <taxon>Betaproteobacteria</taxon>
        <taxon>Burkholderiales</taxon>
        <taxon>Burkholderiaceae</taxon>
        <taxon>Burkholderia</taxon>
        <taxon>Burkholderia cepacia complex</taxon>
    </lineage>
</organism>
<dbReference type="GO" id="GO:0006313">
    <property type="term" value="P:DNA transposition"/>
    <property type="evidence" value="ECO:0007669"/>
    <property type="project" value="InterPro"/>
</dbReference>
<reference evidence="3 4" key="1">
    <citation type="submission" date="2018-08" db="EMBL/GenBank/DDBJ databases">
        <title>Comparative analysis of Burkholderia isolates from Puerto Rico.</title>
        <authorList>
            <person name="Hall C."/>
            <person name="Sahl J."/>
            <person name="Wagner D."/>
        </authorList>
    </citation>
    <scope>NUCLEOTIDE SEQUENCE [LARGE SCALE GENOMIC DNA]</scope>
    <source>
        <strain evidence="3 4">Bp9025</strain>
    </source>
</reference>
<evidence type="ECO:0000259" key="2">
    <source>
        <dbReference type="Pfam" id="PF01797"/>
    </source>
</evidence>
<dbReference type="Proteomes" id="UP000277921">
    <property type="component" value="Unassembled WGS sequence"/>
</dbReference>
<dbReference type="InterPro" id="IPR036515">
    <property type="entry name" value="Transposase_17_sf"/>
</dbReference>
<evidence type="ECO:0000313" key="4">
    <source>
        <dbReference type="Proteomes" id="UP000277921"/>
    </source>
</evidence>